<sequence length="965" mass="105480">MAANGQRGGSAGSDGERRAGEARTPVWVYGINDHLDIATEIPQTFKPSGSLRSDCRALCGEFGAAPHPSFKIKRKPAPVERGAMLQRRPSKLEGLPSTPVPPTPQGHPDGQPIPEGPLMSIRSTLMDRTSMCVLSLALPHAVGMKVLCFSDANLDCEMLRLLRIGLSGACSLESLQIEWNIMDLPLPAAEDSEVLPADVDDHPIQRLSSELLPPEPRGGQFLQRKGSSGNQGAQIEGSDAGAASSKGEASLLNGPGHARLNLDLEARERRRYTMQSHRNLRSFREWIEMLHGSLEAAWQQLQCGKADLDLSLSAGEFHETLSEHLSISGPQVLEIFEVLDGPDYVEGQGRTSLAMLRAALEGLPEEAIKDDPNDPIGVSIAHLLDGDSVIESLSLRACALTRQELVPVSAALCRCPWQLRILNLYDNRICDYGATLLATVLDRYRGLQFLGLGRNRITDAGMESLCKPFEPVLLDEEAAKPFREGITQQQAEATAQEAAKQKAQATGFTSRQKRAPLCLVDELEEWPALRLADPRVEFDGDIRVVSPPIHDIESNIPEFRAAVPSGASCGIYEALELRDKDPARYLGKGVLIACKNVNELIAPKLFGKSVLAQDELDKMMYEELDASQNEWGWSKEKLGANAILAVSMAICRAAAACKNQTLYQRIAELSGKPTDKFVMPVPAFNVINGGSHAGNGLPVQEFMILPVGAASFREALQIGAEVYHTLKKVIQEKYGQDATNVGDEGGFAPNMVECDEALEVLMMAIEKSGHAGKIKLGTDVAASEFYDATTKKYDLYWKDKDKKGKQQMTTEELGNYFKAWTEKYPFVSIEDPFDQDDWDGYRSFTAMMGDKVQVVGDDLLVTNPKRIAKAMEGNEVACTALLLKVNQIGSVSEAIEACKMCQERGWGVMVSHRSGETEDCFIADLSVGLRAGQIKAGAPCRSERNAKYNQLLRIEEELGDRAVYA</sequence>
<evidence type="ECO:0000256" key="2">
    <source>
        <dbReference type="ARBA" id="ARBA00004496"/>
    </source>
</evidence>
<dbReference type="InterPro" id="IPR029017">
    <property type="entry name" value="Enolase-like_N"/>
</dbReference>
<organism evidence="13 14">
    <name type="scientific">Polarella glacialis</name>
    <name type="common">Dinoflagellate</name>
    <dbReference type="NCBI Taxonomy" id="89957"/>
    <lineage>
        <taxon>Eukaryota</taxon>
        <taxon>Sar</taxon>
        <taxon>Alveolata</taxon>
        <taxon>Dinophyceae</taxon>
        <taxon>Suessiales</taxon>
        <taxon>Suessiaceae</taxon>
        <taxon>Polarella</taxon>
    </lineage>
</organism>
<evidence type="ECO:0000313" key="13">
    <source>
        <dbReference type="EMBL" id="CAE8640142.1"/>
    </source>
</evidence>
<evidence type="ECO:0000313" key="14">
    <source>
        <dbReference type="Proteomes" id="UP000654075"/>
    </source>
</evidence>
<name>A0A813HRY0_POLGL</name>
<evidence type="ECO:0000256" key="4">
    <source>
        <dbReference type="ARBA" id="ARBA00009604"/>
    </source>
</evidence>
<evidence type="ECO:0000256" key="1">
    <source>
        <dbReference type="ARBA" id="ARBA00001946"/>
    </source>
</evidence>
<dbReference type="FunFam" id="3.20.20.120:FF:000002">
    <property type="entry name" value="Enolase 1"/>
    <property type="match status" value="1"/>
</dbReference>
<protein>
    <recommendedName>
        <fullName evidence="5">phosphopyruvate hydratase</fullName>
        <ecNumber evidence="5">4.2.1.11</ecNumber>
    </recommendedName>
</protein>
<evidence type="ECO:0000256" key="8">
    <source>
        <dbReference type="ARBA" id="ARBA00023152"/>
    </source>
</evidence>
<dbReference type="InterPro" id="IPR000941">
    <property type="entry name" value="Enolase"/>
</dbReference>
<comment type="cofactor">
    <cofactor evidence="1">
        <name>Mg(2+)</name>
        <dbReference type="ChEBI" id="CHEBI:18420"/>
    </cofactor>
</comment>
<feature type="domain" description="Enolase C-terminal TIM barrel" evidence="11">
    <location>
        <begin position="676"/>
        <end position="965"/>
    </location>
</feature>
<dbReference type="SFLD" id="SFLDF00002">
    <property type="entry name" value="enolase"/>
    <property type="match status" value="1"/>
</dbReference>
<dbReference type="Gene3D" id="3.30.390.10">
    <property type="entry name" value="Enolase-like, N-terminal domain"/>
    <property type="match status" value="1"/>
</dbReference>
<dbReference type="GO" id="GO:0004634">
    <property type="term" value="F:phosphopyruvate hydratase activity"/>
    <property type="evidence" value="ECO:0007669"/>
    <property type="project" value="UniProtKB-EC"/>
</dbReference>
<dbReference type="InterPro" id="IPR032675">
    <property type="entry name" value="LRR_dom_sf"/>
</dbReference>
<dbReference type="EMBL" id="CAJNNV010032494">
    <property type="protein sequence ID" value="CAE8640142.1"/>
    <property type="molecule type" value="Genomic_DNA"/>
</dbReference>
<dbReference type="EC" id="4.2.1.11" evidence="5"/>
<evidence type="ECO:0000256" key="9">
    <source>
        <dbReference type="ARBA" id="ARBA00023239"/>
    </source>
</evidence>
<dbReference type="PANTHER" id="PTHR11902:SF1">
    <property type="entry name" value="ENOLASE"/>
    <property type="match status" value="1"/>
</dbReference>
<dbReference type="SFLD" id="SFLDG00178">
    <property type="entry name" value="enolase"/>
    <property type="match status" value="1"/>
</dbReference>
<keyword evidence="14" id="KW-1185">Reference proteome</keyword>
<dbReference type="InterPro" id="IPR020811">
    <property type="entry name" value="Enolase_N"/>
</dbReference>
<reference evidence="13" key="1">
    <citation type="submission" date="2021-02" db="EMBL/GenBank/DDBJ databases">
        <authorList>
            <person name="Dougan E. K."/>
            <person name="Rhodes N."/>
            <person name="Thang M."/>
            <person name="Chan C."/>
        </authorList>
    </citation>
    <scope>NUCLEOTIDE SEQUENCE</scope>
</reference>
<dbReference type="SUPFAM" id="SSF54826">
    <property type="entry name" value="Enolase N-terminal domain-like"/>
    <property type="match status" value="1"/>
</dbReference>
<dbReference type="GO" id="GO:0000287">
    <property type="term" value="F:magnesium ion binding"/>
    <property type="evidence" value="ECO:0007669"/>
    <property type="project" value="InterPro"/>
</dbReference>
<evidence type="ECO:0000259" key="11">
    <source>
        <dbReference type="SMART" id="SM01192"/>
    </source>
</evidence>
<feature type="region of interest" description="Disordered" evidence="10">
    <location>
        <begin position="1"/>
        <end position="22"/>
    </location>
</feature>
<dbReference type="GO" id="GO:0000015">
    <property type="term" value="C:phosphopyruvate hydratase complex"/>
    <property type="evidence" value="ECO:0007669"/>
    <property type="project" value="InterPro"/>
</dbReference>
<dbReference type="GO" id="GO:0006096">
    <property type="term" value="P:glycolytic process"/>
    <property type="evidence" value="ECO:0007669"/>
    <property type="project" value="UniProtKB-UniPathway"/>
</dbReference>
<dbReference type="Pfam" id="PF03952">
    <property type="entry name" value="Enolase_N"/>
    <property type="match status" value="1"/>
</dbReference>
<dbReference type="AlphaFoldDB" id="A0A813HRY0"/>
<dbReference type="Proteomes" id="UP000654075">
    <property type="component" value="Unassembled WGS sequence"/>
</dbReference>
<keyword evidence="7" id="KW-0460">Magnesium</keyword>
<evidence type="ECO:0000256" key="5">
    <source>
        <dbReference type="ARBA" id="ARBA00012058"/>
    </source>
</evidence>
<dbReference type="SUPFAM" id="SSF52047">
    <property type="entry name" value="RNI-like"/>
    <property type="match status" value="1"/>
</dbReference>
<dbReference type="OrthoDB" id="1739814at2759"/>
<gene>
    <name evidence="13" type="ORF">PGLA1383_LOCUS55082</name>
</gene>
<comment type="similarity">
    <text evidence="4">Belongs to the enolase family.</text>
</comment>
<comment type="subcellular location">
    <subcellularLocation>
        <location evidence="2">Cytoplasm</location>
    </subcellularLocation>
</comment>
<dbReference type="Gene3D" id="3.80.10.10">
    <property type="entry name" value="Ribonuclease Inhibitor"/>
    <property type="match status" value="1"/>
</dbReference>
<dbReference type="UniPathway" id="UPA00109">
    <property type="reaction ID" value="UER00187"/>
</dbReference>
<dbReference type="CDD" id="cd03313">
    <property type="entry name" value="enolase"/>
    <property type="match status" value="1"/>
</dbReference>
<feature type="compositionally biased region" description="Gly residues" evidence="10">
    <location>
        <begin position="1"/>
        <end position="12"/>
    </location>
</feature>
<feature type="region of interest" description="Disordered" evidence="10">
    <location>
        <begin position="87"/>
        <end position="113"/>
    </location>
</feature>
<dbReference type="SMART" id="SM01193">
    <property type="entry name" value="Enolase_N"/>
    <property type="match status" value="1"/>
</dbReference>
<dbReference type="HAMAP" id="MF_00318">
    <property type="entry name" value="Enolase"/>
    <property type="match status" value="1"/>
</dbReference>
<dbReference type="PROSITE" id="PS00164">
    <property type="entry name" value="ENOLASE"/>
    <property type="match status" value="1"/>
</dbReference>
<dbReference type="InterPro" id="IPR036849">
    <property type="entry name" value="Enolase-like_C_sf"/>
</dbReference>
<keyword evidence="6" id="KW-0963">Cytoplasm</keyword>
<keyword evidence="8" id="KW-0324">Glycolysis</keyword>
<dbReference type="SMART" id="SM01192">
    <property type="entry name" value="Enolase_C"/>
    <property type="match status" value="1"/>
</dbReference>
<evidence type="ECO:0000256" key="7">
    <source>
        <dbReference type="ARBA" id="ARBA00022842"/>
    </source>
</evidence>
<comment type="pathway">
    <text evidence="3">Carbohydrate degradation; glycolysis; pyruvate from D-glyceraldehyde 3-phosphate: step 4/5.</text>
</comment>
<dbReference type="InterPro" id="IPR020810">
    <property type="entry name" value="Enolase_C"/>
</dbReference>
<proteinExistence type="inferred from homology"/>
<evidence type="ECO:0000256" key="10">
    <source>
        <dbReference type="SAM" id="MobiDB-lite"/>
    </source>
</evidence>
<dbReference type="SFLD" id="SFLDS00001">
    <property type="entry name" value="Enolase"/>
    <property type="match status" value="1"/>
</dbReference>
<evidence type="ECO:0000259" key="12">
    <source>
        <dbReference type="SMART" id="SM01193"/>
    </source>
</evidence>
<comment type="caution">
    <text evidence="13">The sequence shown here is derived from an EMBL/GenBank/DDBJ whole genome shotgun (WGS) entry which is preliminary data.</text>
</comment>
<evidence type="ECO:0000256" key="6">
    <source>
        <dbReference type="ARBA" id="ARBA00022490"/>
    </source>
</evidence>
<dbReference type="NCBIfam" id="TIGR01060">
    <property type="entry name" value="eno"/>
    <property type="match status" value="1"/>
</dbReference>
<feature type="domain" description="Enolase N-terminal" evidence="12">
    <location>
        <begin position="542"/>
        <end position="666"/>
    </location>
</feature>
<dbReference type="PANTHER" id="PTHR11902">
    <property type="entry name" value="ENOLASE"/>
    <property type="match status" value="1"/>
</dbReference>
<dbReference type="Gene3D" id="3.20.20.120">
    <property type="entry name" value="Enolase-like C-terminal domain"/>
    <property type="match status" value="1"/>
</dbReference>
<feature type="non-terminal residue" evidence="13">
    <location>
        <position position="965"/>
    </location>
</feature>
<keyword evidence="9" id="KW-0456">Lyase</keyword>
<dbReference type="InterPro" id="IPR020809">
    <property type="entry name" value="Enolase_CS"/>
</dbReference>
<dbReference type="PRINTS" id="PR00148">
    <property type="entry name" value="ENOLASE"/>
</dbReference>
<dbReference type="Pfam" id="PF00113">
    <property type="entry name" value="Enolase_C"/>
    <property type="match status" value="1"/>
</dbReference>
<evidence type="ECO:0000256" key="3">
    <source>
        <dbReference type="ARBA" id="ARBA00005031"/>
    </source>
</evidence>
<feature type="region of interest" description="Disordered" evidence="10">
    <location>
        <begin position="207"/>
        <end position="254"/>
    </location>
</feature>
<dbReference type="SUPFAM" id="SSF51604">
    <property type="entry name" value="Enolase C-terminal domain-like"/>
    <property type="match status" value="1"/>
</dbReference>
<accession>A0A813HRY0</accession>